<dbReference type="PANTHER" id="PTHR10039">
    <property type="entry name" value="AMELOGENIN"/>
    <property type="match status" value="1"/>
</dbReference>
<gene>
    <name evidence="5" type="ORF">B0T10DRAFT_144134</name>
</gene>
<dbReference type="OrthoDB" id="443402at2759"/>
<dbReference type="SUPFAM" id="SSF52540">
    <property type="entry name" value="P-loop containing nucleoside triphosphate hydrolases"/>
    <property type="match status" value="1"/>
</dbReference>
<evidence type="ECO:0000259" key="3">
    <source>
        <dbReference type="Pfam" id="PF24883"/>
    </source>
</evidence>
<dbReference type="EMBL" id="JAGPYM010000026">
    <property type="protein sequence ID" value="KAH6880430.1"/>
    <property type="molecule type" value="Genomic_DNA"/>
</dbReference>
<evidence type="ECO:0000313" key="5">
    <source>
        <dbReference type="EMBL" id="KAH6880430.1"/>
    </source>
</evidence>
<evidence type="ECO:0000313" key="6">
    <source>
        <dbReference type="Proteomes" id="UP000777438"/>
    </source>
</evidence>
<dbReference type="InterPro" id="IPR056884">
    <property type="entry name" value="NPHP3-like_N"/>
</dbReference>
<keyword evidence="6" id="KW-1185">Reference proteome</keyword>
<dbReference type="Gene3D" id="3.40.50.300">
    <property type="entry name" value="P-loop containing nucleotide triphosphate hydrolases"/>
    <property type="match status" value="1"/>
</dbReference>
<proteinExistence type="predicted"/>
<reference evidence="5 6" key="1">
    <citation type="journal article" date="2021" name="Nat. Commun.">
        <title>Genetic determinants of endophytism in the Arabidopsis root mycobiome.</title>
        <authorList>
            <person name="Mesny F."/>
            <person name="Miyauchi S."/>
            <person name="Thiergart T."/>
            <person name="Pickel B."/>
            <person name="Atanasova L."/>
            <person name="Karlsson M."/>
            <person name="Huettel B."/>
            <person name="Barry K.W."/>
            <person name="Haridas S."/>
            <person name="Chen C."/>
            <person name="Bauer D."/>
            <person name="Andreopoulos W."/>
            <person name="Pangilinan J."/>
            <person name="LaButti K."/>
            <person name="Riley R."/>
            <person name="Lipzen A."/>
            <person name="Clum A."/>
            <person name="Drula E."/>
            <person name="Henrissat B."/>
            <person name="Kohler A."/>
            <person name="Grigoriev I.V."/>
            <person name="Martin F.M."/>
            <person name="Hacquard S."/>
        </authorList>
    </citation>
    <scope>NUCLEOTIDE SEQUENCE [LARGE SCALE GENOMIC DNA]</scope>
    <source>
        <strain evidence="5 6">MPI-CAGE-CH-0241</strain>
    </source>
</reference>
<dbReference type="Proteomes" id="UP000777438">
    <property type="component" value="Unassembled WGS sequence"/>
</dbReference>
<protein>
    <recommendedName>
        <fullName evidence="7">NACHT domain-containing protein</fullName>
    </recommendedName>
</protein>
<sequence length="980" mass="111310">MKMDTVTPSSGQAIRDVISAFLKTAVNVHQVAHAVHNATPSPTRFISVDHDMEELAGAASLSVLGMLKLFNSPSGVPGDATTLRLMHSCVKIGQDIAMQIDRARPSFSDDDAHQVDVKEFCSLWPRADVVALHERLSELAPKCQKLMPSNRTVTEFSKQLSSLTIVDAANRQEGEDGSQKNASKALFNQGSGKETNPGFEKSNYDKKTSTARLAPVGLINDFLLESLAYKSMYDREEEVTEAHSQTLEWIFNSSIIDDPLRQNFGKEFTTWLKTNDLGPIYWITGKPGSGKSTLTAFLSQHSKTKKLLQGWAGARPVCPASFFFWTSGTRDQRSQNGLLRSLLHQLLSANPDLMPSAFPELWQKLRQMSTKERVNLALEWTVPDLMAAFRLLLDAALPKMNICLFIDGLDEFEGDHTGIVDFFKTLSTGKDSNALKMCLSSRPWSVFEAAFGQSVPNGRLQDLTYDDMCRYTRDELQQNRHIRHLFKASPSLKREFVESAVQQADGVFLWVRLAVERILSLVQADTEDDLKATLRSFPSDLDDFFDKLIFKDQNEAQITETSHLFRLICARELVADFLKDESSNALTAWELAFALSPDDDDLVLERQVKEASLEEIVSRYQTTAKHVMARFSGLLSLHRRRRLGNLRVPRFVDDKTKTVAELVFVYDKVTYIHRTVRDWLMNPDGAYNGLQRSSSPGFDPHLRLLRSYVLRLKHPLEEVEHHRRLDEWYPDIALAMTHARYITDDTKRLQSLFLNEMNQTLSWYWLSKPSDPFDHWARSIFGSYEVRMKAPSIRRPFLCLATKFGLTEYVSEQLQQHQEQEDVSKGNFEDERQPTPLLSYATEFLCSRSKTIFPVSSPDLVEYLLAHPSKINPGPNEEYSDFTNHATRTPWLALLRHLRDAHRRGWIVRNEGSTEGAARWAKIVQLFIDRGAADVNAVVVADSWDPEITAVGVLKLVEEASQEPEVQRVRILMEEMQKTA</sequence>
<comment type="caution">
    <text evidence="5">The sequence shown here is derived from an EMBL/GenBank/DDBJ whole genome shotgun (WGS) entry which is preliminary data.</text>
</comment>
<organism evidence="5 6">
    <name type="scientific">Thelonectria olida</name>
    <dbReference type="NCBI Taxonomy" id="1576542"/>
    <lineage>
        <taxon>Eukaryota</taxon>
        <taxon>Fungi</taxon>
        <taxon>Dikarya</taxon>
        <taxon>Ascomycota</taxon>
        <taxon>Pezizomycotina</taxon>
        <taxon>Sordariomycetes</taxon>
        <taxon>Hypocreomycetidae</taxon>
        <taxon>Hypocreales</taxon>
        <taxon>Nectriaceae</taxon>
        <taxon>Thelonectria</taxon>
    </lineage>
</organism>
<feature type="domain" description="DUF7791" evidence="4">
    <location>
        <begin position="561"/>
        <end position="713"/>
    </location>
</feature>
<evidence type="ECO:0000256" key="2">
    <source>
        <dbReference type="SAM" id="MobiDB-lite"/>
    </source>
</evidence>
<evidence type="ECO:0000259" key="4">
    <source>
        <dbReference type="Pfam" id="PF25053"/>
    </source>
</evidence>
<feature type="region of interest" description="Disordered" evidence="2">
    <location>
        <begin position="187"/>
        <end position="206"/>
    </location>
</feature>
<accession>A0A9P8VV31</accession>
<feature type="domain" description="Nephrocystin 3-like N-terminal" evidence="3">
    <location>
        <begin position="266"/>
        <end position="442"/>
    </location>
</feature>
<name>A0A9P8VV31_9HYPO</name>
<dbReference type="Pfam" id="PF24883">
    <property type="entry name" value="NPHP3_N"/>
    <property type="match status" value="1"/>
</dbReference>
<dbReference type="Pfam" id="PF25053">
    <property type="entry name" value="DUF7791"/>
    <property type="match status" value="1"/>
</dbReference>
<dbReference type="PANTHER" id="PTHR10039:SF5">
    <property type="entry name" value="NACHT DOMAIN-CONTAINING PROTEIN"/>
    <property type="match status" value="1"/>
</dbReference>
<dbReference type="InterPro" id="IPR056693">
    <property type="entry name" value="DUF7791"/>
</dbReference>
<evidence type="ECO:0000256" key="1">
    <source>
        <dbReference type="ARBA" id="ARBA00022737"/>
    </source>
</evidence>
<keyword evidence="1" id="KW-0677">Repeat</keyword>
<dbReference type="AlphaFoldDB" id="A0A9P8VV31"/>
<dbReference type="InterPro" id="IPR027417">
    <property type="entry name" value="P-loop_NTPase"/>
</dbReference>
<evidence type="ECO:0008006" key="7">
    <source>
        <dbReference type="Google" id="ProtNLM"/>
    </source>
</evidence>